<dbReference type="EMBL" id="CAJNOK010011628">
    <property type="protein sequence ID" value="CAF1144495.1"/>
    <property type="molecule type" value="Genomic_DNA"/>
</dbReference>
<accession>A0A815CB49</accession>
<dbReference type="Proteomes" id="UP000682733">
    <property type="component" value="Unassembled WGS sequence"/>
</dbReference>
<organism evidence="2 5">
    <name type="scientific">Didymodactylos carnosus</name>
    <dbReference type="NCBI Taxonomy" id="1234261"/>
    <lineage>
        <taxon>Eukaryota</taxon>
        <taxon>Metazoa</taxon>
        <taxon>Spiralia</taxon>
        <taxon>Gnathifera</taxon>
        <taxon>Rotifera</taxon>
        <taxon>Eurotatoria</taxon>
        <taxon>Bdelloidea</taxon>
        <taxon>Philodinida</taxon>
        <taxon>Philodinidae</taxon>
        <taxon>Didymodactylos</taxon>
    </lineage>
</organism>
<protein>
    <submittedName>
        <fullName evidence="2">Uncharacterized protein</fullName>
    </submittedName>
</protein>
<keyword evidence="5" id="KW-1185">Reference proteome</keyword>
<comment type="caution">
    <text evidence="2">The sequence shown here is derived from an EMBL/GenBank/DDBJ whole genome shotgun (WGS) entry which is preliminary data.</text>
</comment>
<evidence type="ECO:0000313" key="2">
    <source>
        <dbReference type="EMBL" id="CAF1281235.1"/>
    </source>
</evidence>
<proteinExistence type="predicted"/>
<evidence type="ECO:0000313" key="3">
    <source>
        <dbReference type="EMBL" id="CAF3944461.1"/>
    </source>
</evidence>
<dbReference type="Proteomes" id="UP000663829">
    <property type="component" value="Unassembled WGS sequence"/>
</dbReference>
<dbReference type="EMBL" id="CAJOBA010028183">
    <property type="protein sequence ID" value="CAF3944461.1"/>
    <property type="molecule type" value="Genomic_DNA"/>
</dbReference>
<evidence type="ECO:0000313" key="5">
    <source>
        <dbReference type="Proteomes" id="UP000663829"/>
    </source>
</evidence>
<dbReference type="EMBL" id="CAJNOQ010011625">
    <property type="protein sequence ID" value="CAF1281235.1"/>
    <property type="molecule type" value="Genomic_DNA"/>
</dbReference>
<gene>
    <name evidence="2" type="ORF">GPM918_LOCUS27567</name>
    <name evidence="1" type="ORF">OVA965_LOCUS21291</name>
    <name evidence="4" type="ORF">SRO942_LOCUS27911</name>
    <name evidence="3" type="ORF">TMI583_LOCUS21911</name>
</gene>
<evidence type="ECO:0000313" key="1">
    <source>
        <dbReference type="EMBL" id="CAF1144495.1"/>
    </source>
</evidence>
<dbReference type="EMBL" id="CAJOBC010027974">
    <property type="protein sequence ID" value="CAF4076738.1"/>
    <property type="molecule type" value="Genomic_DNA"/>
</dbReference>
<sequence length="169" mass="20454">MQLYPHSRKTKDDKIVLIISDEFTEMLLSTVHDLKQLFAVYVYSLTRETNQAWQMKYKKKIFQDQFRRDQIENAQTSLSITERTHKNLSYDVGNSIWFQLFIDVLLRMNIGEERSERLEFVEFCKQQYVGNEIQLKKIDKFEQTYDPSQALEYYIKEPFVYRILNKALR</sequence>
<dbReference type="Proteomes" id="UP000681722">
    <property type="component" value="Unassembled WGS sequence"/>
</dbReference>
<dbReference type="AlphaFoldDB" id="A0A815CB49"/>
<reference evidence="2" key="1">
    <citation type="submission" date="2021-02" db="EMBL/GenBank/DDBJ databases">
        <authorList>
            <person name="Nowell W R."/>
        </authorList>
    </citation>
    <scope>NUCLEOTIDE SEQUENCE</scope>
</reference>
<dbReference type="Proteomes" id="UP000677228">
    <property type="component" value="Unassembled WGS sequence"/>
</dbReference>
<name>A0A815CB49_9BILA</name>
<evidence type="ECO:0000313" key="4">
    <source>
        <dbReference type="EMBL" id="CAF4076738.1"/>
    </source>
</evidence>